<evidence type="ECO:0000256" key="1">
    <source>
        <dbReference type="SAM" id="Phobius"/>
    </source>
</evidence>
<dbReference type="AlphaFoldDB" id="A0A4Q7MUK1"/>
<keyword evidence="1" id="KW-0812">Transmembrane</keyword>
<reference evidence="2 3" key="1">
    <citation type="submission" date="2019-02" db="EMBL/GenBank/DDBJ databases">
        <title>Genomic Encyclopedia of Type Strains, Phase IV (KMG-IV): sequencing the most valuable type-strain genomes for metagenomic binning, comparative biology and taxonomic classification.</title>
        <authorList>
            <person name="Goeker M."/>
        </authorList>
    </citation>
    <scope>NUCLEOTIDE SEQUENCE [LARGE SCALE GENOMIC DNA]</scope>
    <source>
        <strain evidence="2 3">DSM 18116</strain>
    </source>
</reference>
<dbReference type="EMBL" id="SGXA01000002">
    <property type="protein sequence ID" value="RZS71644.1"/>
    <property type="molecule type" value="Genomic_DNA"/>
</dbReference>
<sequence length="386" mass="45056">MKKRTRNILIIVALIVLLPLWMWIAWLCTPKKKMVIAIVDKTEISRKGQEHISLTWVLNQERYTKTSKKAYGVSNDYFGFFPKQGENFRIKGLERFTPQQLDQLSEDAQAAYFTDTYGVFSNEWFSGKNVTERSGIVYGGMSKEDIGLLQRMKDKHKLIITEFNTIGSPTALEIRQQFEQLFAMRWTGWIGRYFENLDTALNKELPHWLISNYLQQHNNQWPFKKDGVAFVSDKDEIVILEAGTHLGEAVPHIVTGIKGQTVYGLPESMKYAFWFDVINTDTTINEVIAHFKVDANEAGMKLLKEKNIPASFPAVTQHIRQDYKFYYFSADFCDNPVSMTSSYFRGVNYFSWLFYDSSDPMERKSFFWNYYRPLMTTILDDLYRGQ</sequence>
<protein>
    <submittedName>
        <fullName evidence="2">Uncharacterized protein</fullName>
    </submittedName>
</protein>
<keyword evidence="3" id="KW-1185">Reference proteome</keyword>
<comment type="caution">
    <text evidence="2">The sequence shown here is derived from an EMBL/GenBank/DDBJ whole genome shotgun (WGS) entry which is preliminary data.</text>
</comment>
<keyword evidence="1" id="KW-1133">Transmembrane helix</keyword>
<keyword evidence="1" id="KW-0472">Membrane</keyword>
<gene>
    <name evidence="2" type="ORF">EV199_3551</name>
</gene>
<proteinExistence type="predicted"/>
<evidence type="ECO:0000313" key="2">
    <source>
        <dbReference type="EMBL" id="RZS71644.1"/>
    </source>
</evidence>
<dbReference type="RefSeq" id="WP_207234280.1">
    <property type="nucleotide sequence ID" value="NZ_CP042431.1"/>
</dbReference>
<organism evidence="2 3">
    <name type="scientific">Pseudobacter ginsenosidimutans</name>
    <dbReference type="NCBI Taxonomy" id="661488"/>
    <lineage>
        <taxon>Bacteria</taxon>
        <taxon>Pseudomonadati</taxon>
        <taxon>Bacteroidota</taxon>
        <taxon>Chitinophagia</taxon>
        <taxon>Chitinophagales</taxon>
        <taxon>Chitinophagaceae</taxon>
        <taxon>Pseudobacter</taxon>
    </lineage>
</organism>
<accession>A0A4Q7MUK1</accession>
<evidence type="ECO:0000313" key="3">
    <source>
        <dbReference type="Proteomes" id="UP000293874"/>
    </source>
</evidence>
<feature type="transmembrane region" description="Helical" evidence="1">
    <location>
        <begin position="7"/>
        <end position="26"/>
    </location>
</feature>
<dbReference type="Proteomes" id="UP000293874">
    <property type="component" value="Unassembled WGS sequence"/>
</dbReference>
<name>A0A4Q7MUK1_9BACT</name>